<dbReference type="AlphaFoldDB" id="A0AAC8ZAN6"/>
<gene>
    <name evidence="1" type="ORF">RZ57_03815</name>
</gene>
<reference evidence="1 2" key="1">
    <citation type="journal article" date="2015" name="PLoS Negl. Trop. Dis.">
        <title>Haemophilus ducreyi Cutaneous Ulcer Strains Are Nearly Identical to Class I Genital Ulcer Strains.</title>
        <authorList>
            <person name="Gangaiah D."/>
            <person name="Webb K.M."/>
            <person name="Humphreys T.L."/>
            <person name="Fortney K.R."/>
            <person name="Toh E."/>
            <person name="Tai A."/>
            <person name="Katz S.S."/>
            <person name="Pillay A."/>
            <person name="Chen C.Y."/>
            <person name="Roberts S.A."/>
            <person name="Munson R.S.Jr."/>
            <person name="Spinola S.M."/>
        </authorList>
    </citation>
    <scope>NUCLEOTIDE SEQUENCE [LARGE SCALE GENOMIC DNA]</scope>
    <source>
        <strain evidence="2">CLU2</strain>
    </source>
</reference>
<dbReference type="Proteomes" id="UP000060132">
    <property type="component" value="Chromosome"/>
</dbReference>
<dbReference type="EMBL" id="CP011219">
    <property type="protein sequence ID" value="AKO32309.1"/>
    <property type="molecule type" value="Genomic_DNA"/>
</dbReference>
<sequence length="82" mass="9796">MATVKITFSVEIDGVNIVNHFVQRDVNKKQFELERRLSVEIIDRLNTLYTNTEVFNRPWQDLETLKKEKNLKNLPHNYFTDS</sequence>
<evidence type="ECO:0000313" key="1">
    <source>
        <dbReference type="EMBL" id="AKO32309.1"/>
    </source>
</evidence>
<protein>
    <submittedName>
        <fullName evidence="1">Uncharacterized protein</fullName>
    </submittedName>
</protein>
<evidence type="ECO:0000313" key="2">
    <source>
        <dbReference type="Proteomes" id="UP000060132"/>
    </source>
</evidence>
<accession>A0AAC8ZAN6</accession>
<proteinExistence type="predicted"/>
<dbReference type="OMA" id="WIDAKPW"/>
<dbReference type="RefSeq" id="WP_010944894.1">
    <property type="nucleotide sequence ID" value="NZ_CP011218.1"/>
</dbReference>
<name>A0AAC8ZAN6_HAEDC</name>
<organism evidence="1 2">
    <name type="scientific">Haemophilus ducreyi</name>
    <dbReference type="NCBI Taxonomy" id="730"/>
    <lineage>
        <taxon>Bacteria</taxon>
        <taxon>Pseudomonadati</taxon>
        <taxon>Pseudomonadota</taxon>
        <taxon>Gammaproteobacteria</taxon>
        <taxon>Pasteurellales</taxon>
        <taxon>Pasteurellaceae</taxon>
        <taxon>Haemophilus</taxon>
    </lineage>
</organism>